<accession>A0A4C1XHF5</accession>
<feature type="region of interest" description="Disordered" evidence="1">
    <location>
        <begin position="939"/>
        <end position="959"/>
    </location>
</feature>
<feature type="compositionally biased region" description="Polar residues" evidence="1">
    <location>
        <begin position="944"/>
        <end position="959"/>
    </location>
</feature>
<feature type="compositionally biased region" description="Basic residues" evidence="1">
    <location>
        <begin position="1600"/>
        <end position="1612"/>
    </location>
</feature>
<dbReference type="Proteomes" id="UP000299102">
    <property type="component" value="Unassembled WGS sequence"/>
</dbReference>
<comment type="caution">
    <text evidence="2">The sequence shown here is derived from an EMBL/GenBank/DDBJ whole genome shotgun (WGS) entry which is preliminary data.</text>
</comment>
<feature type="region of interest" description="Disordered" evidence="1">
    <location>
        <begin position="1647"/>
        <end position="1685"/>
    </location>
</feature>
<protein>
    <submittedName>
        <fullName evidence="2">Uncharacterized protein</fullName>
    </submittedName>
</protein>
<reference evidence="2 3" key="1">
    <citation type="journal article" date="2019" name="Commun. Biol.">
        <title>The bagworm genome reveals a unique fibroin gene that provides high tensile strength.</title>
        <authorList>
            <person name="Kono N."/>
            <person name="Nakamura H."/>
            <person name="Ohtoshi R."/>
            <person name="Tomita M."/>
            <person name="Numata K."/>
            <person name="Arakawa K."/>
        </authorList>
    </citation>
    <scope>NUCLEOTIDE SEQUENCE [LARGE SCALE GENOMIC DNA]</scope>
</reference>
<dbReference type="EMBL" id="BGZK01000820">
    <property type="protein sequence ID" value="GBP61719.1"/>
    <property type="molecule type" value="Genomic_DNA"/>
</dbReference>
<evidence type="ECO:0000313" key="2">
    <source>
        <dbReference type="EMBL" id="GBP61719.1"/>
    </source>
</evidence>
<feature type="compositionally biased region" description="Basic and acidic residues" evidence="1">
    <location>
        <begin position="1456"/>
        <end position="1467"/>
    </location>
</feature>
<evidence type="ECO:0000313" key="3">
    <source>
        <dbReference type="Proteomes" id="UP000299102"/>
    </source>
</evidence>
<name>A0A4C1XHF5_EUMVA</name>
<feature type="region of interest" description="Disordered" evidence="1">
    <location>
        <begin position="1436"/>
        <end position="1469"/>
    </location>
</feature>
<feature type="region of interest" description="Disordered" evidence="1">
    <location>
        <begin position="1579"/>
        <end position="1625"/>
    </location>
</feature>
<keyword evidence="3" id="KW-1185">Reference proteome</keyword>
<gene>
    <name evidence="2" type="ORF">EVAR_89099_1</name>
</gene>
<feature type="compositionally biased region" description="Basic and acidic residues" evidence="1">
    <location>
        <begin position="1663"/>
        <end position="1685"/>
    </location>
</feature>
<dbReference type="OrthoDB" id="8035982at2759"/>
<proteinExistence type="predicted"/>
<evidence type="ECO:0000256" key="1">
    <source>
        <dbReference type="SAM" id="MobiDB-lite"/>
    </source>
</evidence>
<organism evidence="2 3">
    <name type="scientific">Eumeta variegata</name>
    <name type="common">Bagworm moth</name>
    <name type="synonym">Eumeta japonica</name>
    <dbReference type="NCBI Taxonomy" id="151549"/>
    <lineage>
        <taxon>Eukaryota</taxon>
        <taxon>Metazoa</taxon>
        <taxon>Ecdysozoa</taxon>
        <taxon>Arthropoda</taxon>
        <taxon>Hexapoda</taxon>
        <taxon>Insecta</taxon>
        <taxon>Pterygota</taxon>
        <taxon>Neoptera</taxon>
        <taxon>Endopterygota</taxon>
        <taxon>Lepidoptera</taxon>
        <taxon>Glossata</taxon>
        <taxon>Ditrysia</taxon>
        <taxon>Tineoidea</taxon>
        <taxon>Psychidae</taxon>
        <taxon>Oiketicinae</taxon>
        <taxon>Eumeta</taxon>
    </lineage>
</organism>
<sequence length="1685" mass="192835">MQTVTSIKVSEVLKLSINALPATSPDVQSFSAWCVKETRATVRNYESVDDVLFLDFYQKFVETDALIKDLKRRINGYHTDSGNTVTIGAKDSMYRYKRSMKRPSRPKYYGYLHARNVDRVNNDVFVNNVDNNKKFERNLQIKSSDPKSISTKRRLRNVQKINGKPMRFIIERENYVVSFDNIKRDGQKLKMTCNCSHTPESGNKREKHLKQHFLKNEQSLKHVLSRIPDAVNMQYPVGSKSLSGRREDLSMELPQNFDRSFRLAFLGNKKKDFEPKLLNGTEDSFTLKVGNKSLVFDDKEYMKDLMNEENLSDIEEKLKNAKAKAKHKARAEDIPDEVSTILHPNENNKQNSQTQLRPNIRRLLEVKEMSENELTASELPMGNIYADYKGVQDLQDALQLKVNLNFAGSEELNRIIKNAVLRNVYIGFRDALPEGVEVARMDRDLSEVEKLEEEMKEKMLVNELNPDTKPMKSEPDLPDAMKTNTRKLMQVNEDAAMEGTRMEVVSESTPGFTEGYESTPSKESIASLGPSTVFTIIVVTIFGDNSFNRFLDVINHRNELNTHSDSMKIDSILYPSASKPEELVYVFQNAAIKNPYASLDEMRSPKDDDFYVLEEDMNDMENMENPEAMTTDGFVVEISKKTSQIKKIGDSTKPVQIYSRRLLQHTTEQENDLDNPEEDGVGDNANAVNFYSKRREEIRDDTKLADEKFEDSEIDRADDREGKNIYFSSEPLTEITAATAPSVSPKSVETRLRRLLQDAEQEKGRGSGTRTQLGKIIHTEGEVKLPYGSVKAKEMGEPPLDKEFKFGMMPLAAEEIARMINNAALRHWYQSTHGSATESKRIGKMADDQSDFDYMEDLSDIQERLIKVSQAYSDYGVLEEKRGDVLEQSHDEGKSLANLPLKERQELSRTQTVNQDNILKGPSALSKLINLKRSELSDQKQISEKTQALDQPQSVQMSQPYTRPRMKLFSKHGRKKKMLLKYFPVIKLEVQPDANAPKSSFKKTLEKFIKFIPNEEVMTEAEFKDFTKEKTTDVPLFNLSPDFAMGDNVNAFQIIDKDTIDKDTTDKDAIDKTTKHTFVDVPKIDIDIRLPTPNRKGRSLLSMTKTAVHLNQKADASRYYDNELRMNTPNATPNGAVNVNQTIANENHLDSKLPKVFLFKTRSLFSLTHSDDKLNTTKYTAAAIVTNSTVTENDTSSHPLNQIIEKRNNNTADSNLTVNPGNVTSVVTHNKTIVKRDAFADENNMILWNDFYDDEHGVDAPKQDSLFEENDAKKGDNWLSRKIYNIKRHRHGRNKSQTYPKTNVDHVKGPTITKQIISKQRSASQGEHIEPNDRKESLERLSANMENVFKQAADAVNEMRAPEVTVREEKDVQNEETSSMMQQLVTLMGDLVNYQVQQKTCVKLPPDLRDFLVWLTRPIPSTQKNGFITLQIEEHENPVQEAQPSERPSKPISRPNSEKENTDDPRSDCLGTLRAVQDLLHEYDSLSQSDKNKLTGVKEYLEVQLDYLQRQLTGFHGSFAKARRLKKNEKPPKHRITNISNQKIGRDLSDIISNPIENQRKSSKSFNEDLEDIRADAEELQIESGRGGVESQKDVYDFSRRRRNSAKTKRKYNNSYRKLGKSSDDLDSKLVRRHDRRTKEVIEVTPETKEVTRVDANATQPKVDMEKEMIEKEAKREDDKLPYTF</sequence>